<evidence type="ECO:0000313" key="4">
    <source>
        <dbReference type="Proteomes" id="UP000444960"/>
    </source>
</evidence>
<dbReference type="EMBL" id="BJOV01000003">
    <property type="protein sequence ID" value="GEE00929.1"/>
    <property type="molecule type" value="Genomic_DNA"/>
</dbReference>
<dbReference type="Pfam" id="PF01337">
    <property type="entry name" value="Barstar"/>
    <property type="match status" value="1"/>
</dbReference>
<evidence type="ECO:0000259" key="2">
    <source>
        <dbReference type="Pfam" id="PF01337"/>
    </source>
</evidence>
<dbReference type="AlphaFoldDB" id="A0A7I9V671"/>
<comment type="similarity">
    <text evidence="1">Belongs to the barstar family.</text>
</comment>
<dbReference type="Proteomes" id="UP000444960">
    <property type="component" value="Unassembled WGS sequence"/>
</dbReference>
<keyword evidence="4" id="KW-1185">Reference proteome</keyword>
<evidence type="ECO:0000313" key="3">
    <source>
        <dbReference type="EMBL" id="GEE00929.1"/>
    </source>
</evidence>
<accession>A0A7I9V671</accession>
<dbReference type="InterPro" id="IPR000468">
    <property type="entry name" value="Barstar"/>
</dbReference>
<name>A0A7I9V671_9ACTN</name>
<dbReference type="RefSeq" id="WP_161894797.1">
    <property type="nucleotide sequence ID" value="NZ_BJOV01000003.1"/>
</dbReference>
<reference evidence="4" key="1">
    <citation type="submission" date="2019-06" db="EMBL/GenBank/DDBJ databases">
        <title>Gordonia isolated from sludge of a wastewater treatment plant.</title>
        <authorList>
            <person name="Tamura T."/>
            <person name="Aoyama K."/>
            <person name="Kang Y."/>
            <person name="Saito S."/>
            <person name="Akiyama N."/>
            <person name="Yazawa K."/>
            <person name="Gonoi T."/>
            <person name="Mikami Y."/>
        </authorList>
    </citation>
    <scope>NUCLEOTIDE SEQUENCE [LARGE SCALE GENOMIC DNA]</scope>
    <source>
        <strain evidence="4">NBRC 107696</strain>
    </source>
</reference>
<evidence type="ECO:0000256" key="1">
    <source>
        <dbReference type="ARBA" id="ARBA00006845"/>
    </source>
</evidence>
<sequence>MAEAPLDGSNFSILVDSLYDTSGVEYASRKSGRYPVHVRGWKCLTFGDLFDEFAAAFQFPSYFGYNRDALLDCLQDFFDEDLRYQAATSGLDLIIWHADEVLRDGSGLQGRVDLEVFIDILCSAISEIRSPEGIRAGFEPVSRSVNIYLQFDDDDAASDLARWASVGLRFSKLDR</sequence>
<organism evidence="3 4">
    <name type="scientific">Gordonia spumicola</name>
    <dbReference type="NCBI Taxonomy" id="589161"/>
    <lineage>
        <taxon>Bacteria</taxon>
        <taxon>Bacillati</taxon>
        <taxon>Actinomycetota</taxon>
        <taxon>Actinomycetes</taxon>
        <taxon>Mycobacteriales</taxon>
        <taxon>Gordoniaceae</taxon>
        <taxon>Gordonia</taxon>
    </lineage>
</organism>
<feature type="domain" description="Barstar (barnase inhibitor)" evidence="2">
    <location>
        <begin position="36"/>
        <end position="103"/>
    </location>
</feature>
<gene>
    <name evidence="3" type="ORF">nbrc107696_13750</name>
</gene>
<protein>
    <recommendedName>
        <fullName evidence="2">Barstar (barnase inhibitor) domain-containing protein</fullName>
    </recommendedName>
</protein>
<dbReference type="SUPFAM" id="SSF52038">
    <property type="entry name" value="Barstar-related"/>
    <property type="match status" value="1"/>
</dbReference>
<dbReference type="Gene3D" id="3.30.370.10">
    <property type="entry name" value="Barstar-like"/>
    <property type="match status" value="1"/>
</dbReference>
<comment type="caution">
    <text evidence="3">The sequence shown here is derived from an EMBL/GenBank/DDBJ whole genome shotgun (WGS) entry which is preliminary data.</text>
</comment>
<dbReference type="OrthoDB" id="5184890at2"/>
<dbReference type="InterPro" id="IPR035905">
    <property type="entry name" value="Barstar-like_sf"/>
</dbReference>
<proteinExistence type="inferred from homology"/>